<comment type="similarity">
    <text evidence="2 4">Belongs to the ATPase inhibitor family.</text>
</comment>
<dbReference type="Pfam" id="PF04568">
    <property type="entry name" value="IATP"/>
    <property type="match status" value="1"/>
</dbReference>
<organism evidence="6 7">
    <name type="scientific">Pleurotus ostreatus (strain PC15)</name>
    <name type="common">Oyster mushroom</name>
    <dbReference type="NCBI Taxonomy" id="1137138"/>
    <lineage>
        <taxon>Eukaryota</taxon>
        <taxon>Fungi</taxon>
        <taxon>Dikarya</taxon>
        <taxon>Basidiomycota</taxon>
        <taxon>Agaricomycotina</taxon>
        <taxon>Agaricomycetes</taxon>
        <taxon>Agaricomycetidae</taxon>
        <taxon>Agaricales</taxon>
        <taxon>Pleurotineae</taxon>
        <taxon>Pleurotaceae</taxon>
        <taxon>Pleurotus</taxon>
    </lineage>
</organism>
<dbReference type="HOGENOM" id="CLU_145563_3_1_1"/>
<evidence type="ECO:0000256" key="3">
    <source>
        <dbReference type="ARBA" id="ARBA00023128"/>
    </source>
</evidence>
<dbReference type="OrthoDB" id="5532350at2759"/>
<evidence type="ECO:0000313" key="7">
    <source>
        <dbReference type="Proteomes" id="UP000027073"/>
    </source>
</evidence>
<dbReference type="InterPro" id="IPR007648">
    <property type="entry name" value="ATPase_inhibitor_mt"/>
</dbReference>
<dbReference type="Proteomes" id="UP000027073">
    <property type="component" value="Unassembled WGS sequence"/>
</dbReference>
<protein>
    <recommendedName>
        <fullName evidence="4">ATPase inhibitor, mitochondrial</fullName>
    </recommendedName>
</protein>
<gene>
    <name evidence="6" type="ORF">PLEOSDRAFT_1090596</name>
</gene>
<name>A0A067N7H6_PLEO1</name>
<evidence type="ECO:0000256" key="4">
    <source>
        <dbReference type="RuleBase" id="RU368087"/>
    </source>
</evidence>
<evidence type="ECO:0000313" key="6">
    <source>
        <dbReference type="EMBL" id="KDQ23789.1"/>
    </source>
</evidence>
<feature type="coiled-coil region" evidence="5">
    <location>
        <begin position="48"/>
        <end position="86"/>
    </location>
</feature>
<dbReference type="VEuPathDB" id="FungiDB:PLEOSDRAFT_1090596"/>
<dbReference type="InParanoid" id="A0A067N7H6"/>
<dbReference type="AlphaFoldDB" id="A0A067N7H6"/>
<evidence type="ECO:0000256" key="2">
    <source>
        <dbReference type="ARBA" id="ARBA00010901"/>
    </source>
</evidence>
<accession>A0A067N7H6</accession>
<dbReference type="STRING" id="1137138.A0A067N7H6"/>
<proteinExistence type="inferred from homology"/>
<sequence length="86" mass="9883">MLARLAVRRVPRVAVASVRFSSSLKEGSVAQSREFSKKEKAHEDQYIRQHEQQLLQKLRDNIEAKKAELAALEKEHQEELAKAKSE</sequence>
<comment type="function">
    <text evidence="4">Inhibits the enzyme activity of ATPase.</text>
</comment>
<dbReference type="EMBL" id="KL198012">
    <property type="protein sequence ID" value="KDQ23789.1"/>
    <property type="molecule type" value="Genomic_DNA"/>
</dbReference>
<keyword evidence="3" id="KW-0496">Mitochondrion</keyword>
<dbReference type="Gene3D" id="1.20.5.500">
    <property type="entry name" value="Single helix bin"/>
    <property type="match status" value="1"/>
</dbReference>
<evidence type="ECO:0000256" key="5">
    <source>
        <dbReference type="SAM" id="Coils"/>
    </source>
</evidence>
<comment type="subcellular location">
    <subcellularLocation>
        <location evidence="1">Mitochondrion</location>
    </subcellularLocation>
</comment>
<evidence type="ECO:0000256" key="1">
    <source>
        <dbReference type="ARBA" id="ARBA00004173"/>
    </source>
</evidence>
<keyword evidence="5" id="KW-0175">Coiled coil</keyword>
<dbReference type="GO" id="GO:0005739">
    <property type="term" value="C:mitochondrion"/>
    <property type="evidence" value="ECO:0007669"/>
    <property type="project" value="UniProtKB-SubCell"/>
</dbReference>
<dbReference type="GO" id="GO:0042030">
    <property type="term" value="F:ATPase inhibitor activity"/>
    <property type="evidence" value="ECO:0007669"/>
    <property type="project" value="InterPro"/>
</dbReference>
<reference evidence="7" key="1">
    <citation type="journal article" date="2014" name="Proc. Natl. Acad. Sci. U.S.A.">
        <title>Extensive sampling of basidiomycete genomes demonstrates inadequacy of the white-rot/brown-rot paradigm for wood decay fungi.</title>
        <authorList>
            <person name="Riley R."/>
            <person name="Salamov A.A."/>
            <person name="Brown D.W."/>
            <person name="Nagy L.G."/>
            <person name="Floudas D."/>
            <person name="Held B.W."/>
            <person name="Levasseur A."/>
            <person name="Lombard V."/>
            <person name="Morin E."/>
            <person name="Otillar R."/>
            <person name="Lindquist E.A."/>
            <person name="Sun H."/>
            <person name="LaButti K.M."/>
            <person name="Schmutz J."/>
            <person name="Jabbour D."/>
            <person name="Luo H."/>
            <person name="Baker S.E."/>
            <person name="Pisabarro A.G."/>
            <person name="Walton J.D."/>
            <person name="Blanchette R.A."/>
            <person name="Henrissat B."/>
            <person name="Martin F."/>
            <person name="Cullen D."/>
            <person name="Hibbett D.S."/>
            <person name="Grigoriev I.V."/>
        </authorList>
    </citation>
    <scope>NUCLEOTIDE SEQUENCE [LARGE SCALE GENOMIC DNA]</scope>
    <source>
        <strain evidence="7">PC15</strain>
    </source>
</reference>